<reference evidence="3 4" key="1">
    <citation type="submission" date="2020-08" db="EMBL/GenBank/DDBJ databases">
        <title>A Genomic Blueprint of the Chicken Gut Microbiome.</title>
        <authorList>
            <person name="Gilroy R."/>
            <person name="Ravi A."/>
            <person name="Getino M."/>
            <person name="Pursley I."/>
            <person name="Horton D.L."/>
            <person name="Alikhan N.-F."/>
            <person name="Baker D."/>
            <person name="Gharbi K."/>
            <person name="Hall N."/>
            <person name="Watson M."/>
            <person name="Adriaenssens E.M."/>
            <person name="Foster-Nyarko E."/>
            <person name="Jarju S."/>
            <person name="Secka A."/>
            <person name="Antonio M."/>
            <person name="Oren A."/>
            <person name="Chaudhuri R."/>
            <person name="La Ragione R.M."/>
            <person name="Hildebrand F."/>
            <person name="Pallen M.J."/>
        </authorList>
    </citation>
    <scope>NUCLEOTIDE SEQUENCE [LARGE SCALE GENOMIC DNA]</scope>
    <source>
        <strain evidence="3 4">Sa2CUA9</strain>
    </source>
</reference>
<sequence length="213" mass="22206">MTGTRTRGAWGGLVVALMLLGGCSGGAATPDASGDPSQTTTAEEPDSPPEVSAQDIAQASTAAEDLPVLGTARGDVSLGGGRTGSVVVEVRSVDASPDRTVVRFSLAAGDGGEISLHPSSLSGERWSFDYLEGFAVVDPETRQRLLSFRESGREAGESALQTCSLKPKSLSVEEFPQTCILPALDPATKSVTIEVPRLPAIEDVPVTWHQEEE</sequence>
<evidence type="ECO:0000256" key="2">
    <source>
        <dbReference type="SAM" id="SignalP"/>
    </source>
</evidence>
<dbReference type="PROSITE" id="PS51257">
    <property type="entry name" value="PROKAR_LIPOPROTEIN"/>
    <property type="match status" value="1"/>
</dbReference>
<keyword evidence="2" id="KW-0732">Signal</keyword>
<keyword evidence="4" id="KW-1185">Reference proteome</keyword>
<proteinExistence type="predicted"/>
<feature type="chain" id="PRO_5046934764" description="Lipoprotein" evidence="2">
    <location>
        <begin position="28"/>
        <end position="213"/>
    </location>
</feature>
<protein>
    <recommendedName>
        <fullName evidence="5">Lipoprotein</fullName>
    </recommendedName>
</protein>
<dbReference type="Proteomes" id="UP000655570">
    <property type="component" value="Unassembled WGS sequence"/>
</dbReference>
<evidence type="ECO:0000256" key="1">
    <source>
        <dbReference type="SAM" id="MobiDB-lite"/>
    </source>
</evidence>
<feature type="signal peptide" evidence="2">
    <location>
        <begin position="1"/>
        <end position="27"/>
    </location>
</feature>
<accession>A0ABR8U258</accession>
<comment type="caution">
    <text evidence="3">The sequence shown here is derived from an EMBL/GenBank/DDBJ whole genome shotgun (WGS) entry which is preliminary data.</text>
</comment>
<evidence type="ECO:0008006" key="5">
    <source>
        <dbReference type="Google" id="ProtNLM"/>
    </source>
</evidence>
<gene>
    <name evidence="3" type="ORF">H9641_15560</name>
</gene>
<dbReference type="EMBL" id="JACSQF010000017">
    <property type="protein sequence ID" value="MBD7982122.1"/>
    <property type="molecule type" value="Genomic_DNA"/>
</dbReference>
<name>A0ABR8U258_9CELL</name>
<organism evidence="3 4">
    <name type="scientific">Oerskovia merdavium</name>
    <dbReference type="NCBI Taxonomy" id="2762227"/>
    <lineage>
        <taxon>Bacteria</taxon>
        <taxon>Bacillati</taxon>
        <taxon>Actinomycetota</taxon>
        <taxon>Actinomycetes</taxon>
        <taxon>Micrococcales</taxon>
        <taxon>Cellulomonadaceae</taxon>
        <taxon>Oerskovia</taxon>
    </lineage>
</organism>
<dbReference type="RefSeq" id="WP_191805342.1">
    <property type="nucleotide sequence ID" value="NZ_JACSQF010000017.1"/>
</dbReference>
<feature type="region of interest" description="Disordered" evidence="1">
    <location>
        <begin position="25"/>
        <end position="54"/>
    </location>
</feature>
<evidence type="ECO:0000313" key="3">
    <source>
        <dbReference type="EMBL" id="MBD7982122.1"/>
    </source>
</evidence>
<evidence type="ECO:0000313" key="4">
    <source>
        <dbReference type="Proteomes" id="UP000655570"/>
    </source>
</evidence>